<evidence type="ECO:0000256" key="2">
    <source>
        <dbReference type="SAM" id="Phobius"/>
    </source>
</evidence>
<keyword evidence="2" id="KW-0812">Transmembrane</keyword>
<sequence length="115" mass="12292">MTAADPGAWGQERAAASAAAPHLSKRDAATRERNLNRAQARANAELAREAFAETLNELEDKLNVPKQVGIKTERFRAKARAFADEHPTAVVVIGAAAAAVVGFGVWMLVRRAADD</sequence>
<dbReference type="RefSeq" id="WP_210896029.1">
    <property type="nucleotide sequence ID" value="NZ_CP071696.1"/>
</dbReference>
<dbReference type="InterPro" id="IPR022062">
    <property type="entry name" value="DUF3618"/>
</dbReference>
<dbReference type="KEGG" id="aarc:G127AT_08670"/>
<organism evidence="3 4">
    <name type="scientific">Agromyces archimandritae</name>
    <dbReference type="NCBI Taxonomy" id="2781962"/>
    <lineage>
        <taxon>Bacteria</taxon>
        <taxon>Bacillati</taxon>
        <taxon>Actinomycetota</taxon>
        <taxon>Actinomycetes</taxon>
        <taxon>Micrococcales</taxon>
        <taxon>Microbacteriaceae</taxon>
        <taxon>Agromyces</taxon>
    </lineage>
</organism>
<reference evidence="3" key="1">
    <citation type="submission" date="2021-03" db="EMBL/GenBank/DDBJ databases">
        <title>Agromyces archimandritus sp. nov., isolated from the cockroach Archimandrita tessellata.</title>
        <authorList>
            <person name="Guzman J."/>
            <person name="Ortuzar M."/>
            <person name="Poehlein A."/>
            <person name="Daniel R."/>
            <person name="Trujillo M."/>
            <person name="Vilcinskas A."/>
        </authorList>
    </citation>
    <scope>NUCLEOTIDE SEQUENCE</scope>
    <source>
        <strain evidence="3">G127AT</strain>
    </source>
</reference>
<feature type="transmembrane region" description="Helical" evidence="2">
    <location>
        <begin position="89"/>
        <end position="109"/>
    </location>
</feature>
<dbReference type="AlphaFoldDB" id="A0A975IME9"/>
<evidence type="ECO:0000313" key="3">
    <source>
        <dbReference type="EMBL" id="QTX03442.1"/>
    </source>
</evidence>
<dbReference type="Proteomes" id="UP000671914">
    <property type="component" value="Chromosome"/>
</dbReference>
<accession>A0A975IME9</accession>
<keyword evidence="4" id="KW-1185">Reference proteome</keyword>
<evidence type="ECO:0000256" key="1">
    <source>
        <dbReference type="SAM" id="MobiDB-lite"/>
    </source>
</evidence>
<gene>
    <name evidence="3" type="ORF">G127AT_08670</name>
</gene>
<dbReference type="Pfam" id="PF12277">
    <property type="entry name" value="DUF3618"/>
    <property type="match status" value="1"/>
</dbReference>
<proteinExistence type="predicted"/>
<keyword evidence="2" id="KW-1133">Transmembrane helix</keyword>
<dbReference type="EMBL" id="CP071696">
    <property type="protein sequence ID" value="QTX03442.1"/>
    <property type="molecule type" value="Genomic_DNA"/>
</dbReference>
<name>A0A975IME9_9MICO</name>
<keyword evidence="2" id="KW-0472">Membrane</keyword>
<evidence type="ECO:0000313" key="4">
    <source>
        <dbReference type="Proteomes" id="UP000671914"/>
    </source>
</evidence>
<protein>
    <submittedName>
        <fullName evidence="3">DUF3618 domain-containing protein</fullName>
    </submittedName>
</protein>
<feature type="region of interest" description="Disordered" evidence="1">
    <location>
        <begin position="1"/>
        <end position="28"/>
    </location>
</feature>